<protein>
    <submittedName>
        <fullName evidence="2">Stage III sporulation protein AB (Spore_III_AB)</fullName>
    </submittedName>
</protein>
<dbReference type="InterPro" id="IPR014198">
    <property type="entry name" value="Spore_III_AB"/>
</dbReference>
<dbReference type="STRING" id="1121301.SAMN02745912_00109"/>
<dbReference type="PIRSF" id="PIRSF021435">
    <property type="entry name" value="SpoIIIAB"/>
    <property type="match status" value="1"/>
</dbReference>
<evidence type="ECO:0000313" key="3">
    <source>
        <dbReference type="Proteomes" id="UP000184465"/>
    </source>
</evidence>
<dbReference type="AlphaFoldDB" id="A0A1M6JR75"/>
<sequence>MVLKLTVGTVLLFSSWAIGYLISLKYGLRVRQIEYFISALNSLENDIVYYSNPLPVAMKRIADRSHKSIAWVFEETWEKLNNREGNGIDEAWKQVINNNIDLLFLTGEDIEIIVDFAKELGLGNKETQRKHFEYTKILLIQQKGKAIKEKEKNGKIFNKLGALLGLAIVIILI</sequence>
<dbReference type="EMBL" id="FRAG01000001">
    <property type="protein sequence ID" value="SHJ49187.1"/>
    <property type="molecule type" value="Genomic_DNA"/>
</dbReference>
<dbReference type="RefSeq" id="WP_073146378.1">
    <property type="nucleotide sequence ID" value="NZ_FRAG01000001.1"/>
</dbReference>
<name>A0A1M6JR75_PARC5</name>
<evidence type="ECO:0000256" key="1">
    <source>
        <dbReference type="SAM" id="Phobius"/>
    </source>
</evidence>
<reference evidence="2 3" key="1">
    <citation type="submission" date="2016-11" db="EMBL/GenBank/DDBJ databases">
        <authorList>
            <person name="Jaros S."/>
            <person name="Januszkiewicz K."/>
            <person name="Wedrychowicz H."/>
        </authorList>
    </citation>
    <scope>NUCLEOTIDE SEQUENCE [LARGE SCALE GENOMIC DNA]</scope>
    <source>
        <strain evidence="2 3">DSM 15212</strain>
    </source>
</reference>
<organism evidence="2 3">
    <name type="scientific">Paramaledivibacter caminithermalis (strain DSM 15212 / CIP 107654 / DViRD3)</name>
    <name type="common">Clostridium caminithermale</name>
    <dbReference type="NCBI Taxonomy" id="1121301"/>
    <lineage>
        <taxon>Bacteria</taxon>
        <taxon>Bacillati</taxon>
        <taxon>Bacillota</taxon>
        <taxon>Clostridia</taxon>
        <taxon>Peptostreptococcales</taxon>
        <taxon>Caminicellaceae</taxon>
        <taxon>Paramaledivibacter</taxon>
    </lineage>
</organism>
<dbReference type="Pfam" id="PF09548">
    <property type="entry name" value="Spore_III_AB"/>
    <property type="match status" value="1"/>
</dbReference>
<keyword evidence="3" id="KW-1185">Reference proteome</keyword>
<gene>
    <name evidence="2" type="ORF">SAMN02745912_00109</name>
</gene>
<accession>A0A1M6JR75</accession>
<evidence type="ECO:0000313" key="2">
    <source>
        <dbReference type="EMBL" id="SHJ49187.1"/>
    </source>
</evidence>
<feature type="transmembrane region" description="Helical" evidence="1">
    <location>
        <begin position="156"/>
        <end position="172"/>
    </location>
</feature>
<keyword evidence="1" id="KW-1133">Transmembrane helix</keyword>
<keyword evidence="1" id="KW-0812">Transmembrane</keyword>
<keyword evidence="1" id="KW-0472">Membrane</keyword>
<dbReference type="Proteomes" id="UP000184465">
    <property type="component" value="Unassembled WGS sequence"/>
</dbReference>
<feature type="transmembrane region" description="Helical" evidence="1">
    <location>
        <begin position="6"/>
        <end position="28"/>
    </location>
</feature>
<proteinExistence type="predicted"/>